<dbReference type="Proteomes" id="UP000319712">
    <property type="component" value="Unassembled WGS sequence"/>
</dbReference>
<dbReference type="RefSeq" id="WP_246066532.1">
    <property type="nucleotide sequence ID" value="NZ_FXTD01000010.1"/>
</dbReference>
<dbReference type="EMBL" id="FXTD01000010">
    <property type="protein sequence ID" value="SMO81685.1"/>
    <property type="molecule type" value="Genomic_DNA"/>
</dbReference>
<evidence type="ECO:0000313" key="2">
    <source>
        <dbReference type="Proteomes" id="UP000319712"/>
    </source>
</evidence>
<dbReference type="AlphaFoldDB" id="A0A521ECN7"/>
<dbReference type="Pfam" id="PF23960">
    <property type="entry name" value="DUF7289"/>
    <property type="match status" value="1"/>
</dbReference>
<evidence type="ECO:0000313" key="1">
    <source>
        <dbReference type="EMBL" id="SMO81685.1"/>
    </source>
</evidence>
<dbReference type="InterPro" id="IPR055713">
    <property type="entry name" value="DUF7289"/>
</dbReference>
<keyword evidence="2" id="KW-1185">Reference proteome</keyword>
<protein>
    <recommendedName>
        <fullName evidence="3">Flagellin N-terminal-like domain-containing protein</fullName>
    </recommendedName>
</protein>
<accession>A0A521ECN7</accession>
<evidence type="ECO:0008006" key="3">
    <source>
        <dbReference type="Google" id="ProtNLM"/>
    </source>
</evidence>
<organism evidence="1 2">
    <name type="scientific">Halorubrum cibi</name>
    <dbReference type="NCBI Taxonomy" id="413815"/>
    <lineage>
        <taxon>Archaea</taxon>
        <taxon>Methanobacteriati</taxon>
        <taxon>Methanobacteriota</taxon>
        <taxon>Stenosarchaea group</taxon>
        <taxon>Halobacteria</taxon>
        <taxon>Halobacteriales</taxon>
        <taxon>Haloferacaceae</taxon>
        <taxon>Halorubrum</taxon>
    </lineage>
</organism>
<gene>
    <name evidence="1" type="ORF">SAMN06264867_11049</name>
</gene>
<sequence length="243" mass="27000">MSDVIGYVLVFALVTATIASVFAVGMTGLEDRRNAERVENVERAFDVFDDNLRDIQRYEDPSRATEMRLSGGSLTLEETTTVTLEYTNATGVQVDQRVNSSRLVYANGDTTVAYEAGAWFRSDGGESVMRSSPRFVADDGRTVLPVVQLRHENGPRSVDGDGTVQVSTTKGGDQNYQYPLNGSSKIDEIRIESPYADAWERYFKGSDAFIDVDRPNDGEVVAAIEHDETVYLRATRVYVSLRR</sequence>
<proteinExistence type="predicted"/>
<reference evidence="1 2" key="1">
    <citation type="submission" date="2017-05" db="EMBL/GenBank/DDBJ databases">
        <authorList>
            <person name="Varghese N."/>
            <person name="Submissions S."/>
        </authorList>
    </citation>
    <scope>NUCLEOTIDE SEQUENCE [LARGE SCALE GENOMIC DNA]</scope>
    <source>
        <strain evidence="1 2">DSM 19504</strain>
    </source>
</reference>
<name>A0A521ECN7_9EURY</name>